<dbReference type="GO" id="GO:0005886">
    <property type="term" value="C:plasma membrane"/>
    <property type="evidence" value="ECO:0007669"/>
    <property type="project" value="UniProtKB-SubCell"/>
</dbReference>
<dbReference type="AlphaFoldDB" id="A0A017H6H0"/>
<protein>
    <submittedName>
        <fullName evidence="6">Ribonuclease BN</fullName>
    </submittedName>
</protein>
<keyword evidence="4" id="KW-1133">Transmembrane helix</keyword>
<keyword evidence="2" id="KW-1003">Cell membrane</keyword>
<organism evidence="6 7">
    <name type="scientific">Fusobacterium necrophorum subsp. funduliforme B35</name>
    <dbReference type="NCBI Taxonomy" id="1226633"/>
    <lineage>
        <taxon>Bacteria</taxon>
        <taxon>Fusobacteriati</taxon>
        <taxon>Fusobacteriota</taxon>
        <taxon>Fusobacteriia</taxon>
        <taxon>Fusobacteriales</taxon>
        <taxon>Fusobacteriaceae</taxon>
        <taxon>Fusobacterium</taxon>
    </lineage>
</organism>
<dbReference type="PANTHER" id="PTHR30213:SF0">
    <property type="entry name" value="UPF0761 MEMBRANE PROTEIN YIHY"/>
    <property type="match status" value="1"/>
</dbReference>
<evidence type="ECO:0000256" key="4">
    <source>
        <dbReference type="ARBA" id="ARBA00022989"/>
    </source>
</evidence>
<evidence type="ECO:0000256" key="2">
    <source>
        <dbReference type="ARBA" id="ARBA00022475"/>
    </source>
</evidence>
<evidence type="ECO:0000256" key="1">
    <source>
        <dbReference type="ARBA" id="ARBA00004651"/>
    </source>
</evidence>
<name>A0A017H6H0_9FUSO</name>
<gene>
    <name evidence="6" type="ORF">C095_06390</name>
</gene>
<dbReference type="Pfam" id="PF03631">
    <property type="entry name" value="Virul_fac_BrkB"/>
    <property type="match status" value="1"/>
</dbReference>
<keyword evidence="5" id="KW-0472">Membrane</keyword>
<keyword evidence="3" id="KW-0812">Transmembrane</keyword>
<comment type="caution">
    <text evidence="6">The sequence shown here is derived from an EMBL/GenBank/DDBJ whole genome shotgun (WGS) entry which is preliminary data.</text>
</comment>
<dbReference type="OrthoDB" id="9808671at2"/>
<evidence type="ECO:0000313" key="7">
    <source>
        <dbReference type="Proteomes" id="UP000031184"/>
    </source>
</evidence>
<dbReference type="EMBL" id="AUZI01000016">
    <property type="protein sequence ID" value="KID49054.1"/>
    <property type="molecule type" value="Genomic_DNA"/>
</dbReference>
<dbReference type="InterPro" id="IPR017039">
    <property type="entry name" value="Virul_fac_BrkB"/>
</dbReference>
<dbReference type="GeneID" id="75076097"/>
<dbReference type="PATRIC" id="fig|1226633.4.peg.1282"/>
<dbReference type="Proteomes" id="UP000031184">
    <property type="component" value="Unassembled WGS sequence"/>
</dbReference>
<proteinExistence type="predicted"/>
<comment type="subcellular location">
    <subcellularLocation>
        <location evidence="1">Cell membrane</location>
        <topology evidence="1">Multi-pass membrane protein</topology>
    </subcellularLocation>
</comment>
<evidence type="ECO:0000256" key="5">
    <source>
        <dbReference type="ARBA" id="ARBA00023136"/>
    </source>
</evidence>
<dbReference type="RefSeq" id="WP_005960051.1">
    <property type="nucleotide sequence ID" value="NZ_AOJP01000003.1"/>
</dbReference>
<dbReference type="NCBIfam" id="TIGR00765">
    <property type="entry name" value="yihY_not_rbn"/>
    <property type="match status" value="1"/>
</dbReference>
<dbReference type="PANTHER" id="PTHR30213">
    <property type="entry name" value="INNER MEMBRANE PROTEIN YHJD"/>
    <property type="match status" value="1"/>
</dbReference>
<sequence length="394" mass="45764">MKREDFHEIYSGVGTSIKHALWKYKEANSNLWVTSLCYYTILSMIPIFAILFSIGTWLGLGEYLLKQIDSHSPLKGEAIELLLTFTDNLLTNARSGVLAGLGFLFLIWSLISMFSIVEKAFNDIWDIEGTRSFVRKISDYLTFFILLPTLILVSNASSLLIRNDFLSKILPYCSVLLFFMALFMVMPNTEVKWLPAFIASFFTSIMFSVFQYAFIYLQVLINTYNKIYGSFSVLFIFLIWLRIAWFLIILGAHLSYLLQNRDMNLYYDSLNIDEISFQSKFSLAVHILTEMVLRYQKEENLVTRADFIEKFHNVIAIDGVIRILKKGNFILEGKNEKQEKVYSLAKNLEKTKLEEVYFVISSYGKKLENIEYKVVSEKNLQTRLSELGGYEERE</sequence>
<evidence type="ECO:0000313" key="6">
    <source>
        <dbReference type="EMBL" id="KID49054.1"/>
    </source>
</evidence>
<evidence type="ECO:0000256" key="3">
    <source>
        <dbReference type="ARBA" id="ARBA00022692"/>
    </source>
</evidence>
<accession>A0A017H6H0</accession>
<reference evidence="6 7" key="1">
    <citation type="submission" date="2013-08" db="EMBL/GenBank/DDBJ databases">
        <title>An opportunistic ruminal bacterium that causes liver abscesses in cattle.</title>
        <authorList>
            <person name="Benahmed F.H."/>
            <person name="Rasmussen M."/>
            <person name="Harbottle H."/>
            <person name="Soppet D."/>
            <person name="Nagaraja T.G."/>
            <person name="Davidson M."/>
        </authorList>
    </citation>
    <scope>NUCLEOTIDE SEQUENCE [LARGE SCALE GENOMIC DNA]</scope>
    <source>
        <strain evidence="6 7">B35</strain>
    </source>
</reference>